<reference evidence="2" key="1">
    <citation type="submission" date="2022-05" db="EMBL/GenBank/DDBJ databases">
        <authorList>
            <person name="Tuo L."/>
        </authorList>
    </citation>
    <scope>NUCLEOTIDE SEQUENCE</scope>
    <source>
        <strain evidence="2">BSK12Z-4</strain>
    </source>
</reference>
<accession>A0A9X2ICY2</accession>
<protein>
    <submittedName>
        <fullName evidence="2">Uncharacterized protein</fullName>
    </submittedName>
</protein>
<gene>
    <name evidence="2" type="ORF">M8330_00145</name>
</gene>
<keyword evidence="3" id="KW-1185">Reference proteome</keyword>
<evidence type="ECO:0000313" key="2">
    <source>
        <dbReference type="EMBL" id="MCM0618697.1"/>
    </source>
</evidence>
<dbReference type="PROSITE" id="PS51257">
    <property type="entry name" value="PROKAR_LIPOPROTEIN"/>
    <property type="match status" value="1"/>
</dbReference>
<evidence type="ECO:0000256" key="1">
    <source>
        <dbReference type="SAM" id="SignalP"/>
    </source>
</evidence>
<proteinExistence type="predicted"/>
<feature type="signal peptide" evidence="1">
    <location>
        <begin position="1"/>
        <end position="19"/>
    </location>
</feature>
<sequence length="165" mass="16648">MTRHRGVAAAARGAGVAGAAVTLALLLSGCAGDPTQEYCDTVTDGQEQLAAAVDAGSPTALVDALPALERLRDASPDDVADDWQYLTGRVVALDDALEDALDGTDLTAQDLVDLDEDEVPAGVEEADLVAVRAAAAELASTQTQQALATVTAEVRAVCGTSLTGG</sequence>
<organism evidence="2 3">
    <name type="scientific">Nocardioides bruguierae</name>
    <dbReference type="NCBI Taxonomy" id="2945102"/>
    <lineage>
        <taxon>Bacteria</taxon>
        <taxon>Bacillati</taxon>
        <taxon>Actinomycetota</taxon>
        <taxon>Actinomycetes</taxon>
        <taxon>Propionibacteriales</taxon>
        <taxon>Nocardioidaceae</taxon>
        <taxon>Nocardioides</taxon>
    </lineage>
</organism>
<dbReference type="Proteomes" id="UP001139485">
    <property type="component" value="Unassembled WGS sequence"/>
</dbReference>
<name>A0A9X2ICY2_9ACTN</name>
<evidence type="ECO:0000313" key="3">
    <source>
        <dbReference type="Proteomes" id="UP001139485"/>
    </source>
</evidence>
<dbReference type="AlphaFoldDB" id="A0A9X2ICY2"/>
<comment type="caution">
    <text evidence="2">The sequence shown here is derived from an EMBL/GenBank/DDBJ whole genome shotgun (WGS) entry which is preliminary data.</text>
</comment>
<feature type="chain" id="PRO_5040826659" evidence="1">
    <location>
        <begin position="20"/>
        <end position="165"/>
    </location>
</feature>
<dbReference type="EMBL" id="JAMOIL010000001">
    <property type="protein sequence ID" value="MCM0618697.1"/>
    <property type="molecule type" value="Genomic_DNA"/>
</dbReference>
<keyword evidence="1" id="KW-0732">Signal</keyword>
<dbReference type="RefSeq" id="WP_250825676.1">
    <property type="nucleotide sequence ID" value="NZ_JAMOIL010000001.1"/>
</dbReference>